<reference evidence="2" key="1">
    <citation type="submission" date="2020-04" db="EMBL/GenBank/DDBJ databases">
        <title>Analysis of mating type loci in Filobasidium floriforme.</title>
        <authorList>
            <person name="Nowrousian M."/>
        </authorList>
    </citation>
    <scope>NUCLEOTIDE SEQUENCE</scope>
    <source>
        <strain evidence="2">CBS 6242</strain>
    </source>
</reference>
<feature type="compositionally biased region" description="Low complexity" evidence="1">
    <location>
        <begin position="150"/>
        <end position="161"/>
    </location>
</feature>
<organism evidence="2 3">
    <name type="scientific">Filobasidium floriforme</name>
    <dbReference type="NCBI Taxonomy" id="5210"/>
    <lineage>
        <taxon>Eukaryota</taxon>
        <taxon>Fungi</taxon>
        <taxon>Dikarya</taxon>
        <taxon>Basidiomycota</taxon>
        <taxon>Agaricomycotina</taxon>
        <taxon>Tremellomycetes</taxon>
        <taxon>Filobasidiales</taxon>
        <taxon>Filobasidiaceae</taxon>
        <taxon>Filobasidium</taxon>
    </lineage>
</organism>
<gene>
    <name evidence="2" type="ORF">FFLO_07069</name>
</gene>
<dbReference type="Proteomes" id="UP000812966">
    <property type="component" value="Unassembled WGS sequence"/>
</dbReference>
<proteinExistence type="predicted"/>
<accession>A0A8K0NPV9</accession>
<comment type="caution">
    <text evidence="2">The sequence shown here is derived from an EMBL/GenBank/DDBJ whole genome shotgun (WGS) entry which is preliminary data.</text>
</comment>
<evidence type="ECO:0000256" key="1">
    <source>
        <dbReference type="SAM" id="MobiDB-lite"/>
    </source>
</evidence>
<dbReference type="AlphaFoldDB" id="A0A8K0NPV9"/>
<feature type="region of interest" description="Disordered" evidence="1">
    <location>
        <begin position="136"/>
        <end position="173"/>
    </location>
</feature>
<protein>
    <submittedName>
        <fullName evidence="2">Uncharacterized protein</fullName>
    </submittedName>
</protein>
<sequence length="391" mass="44353">MAFLGMALPQNLRVPLHTDNADDKHGFVIMTPFIQDGIPARQLSDLQLWHLSHAITPSEGTRQAVVLFPHKGVFDFEFKWLTDGSPRNEPLGSDKRSRAASCKYTRYIDESRVTQQALVDNFNALKQVVQSQITSQEDDWTGREQHHPFHPFSFHPCPSKSTRQNQGHGATTHLAECSRKSHLLLRRQINQAGESQQGAAKSSVEPQGRPISGLKELHISRKDIRAWPVKLLHIGEVVKGYAADSHRSKTNLFNDGQQVPLLEYDQDYLKNSVLQLKRCQRNQGYFLCLVRGQDCKIWKRAEQWQTLCVLVGNRIVKKLQNLKNLWDCDPQIALKGGACKGATAITTCCCEVTTRSTKVGYLMYLGNSNGFPVDCTKYDVQCTFYKMRLRD</sequence>
<feature type="region of interest" description="Disordered" evidence="1">
    <location>
        <begin position="192"/>
        <end position="211"/>
    </location>
</feature>
<keyword evidence="3" id="KW-1185">Reference proteome</keyword>
<dbReference type="EMBL" id="JABELV010000339">
    <property type="protein sequence ID" value="KAG7527302.1"/>
    <property type="molecule type" value="Genomic_DNA"/>
</dbReference>
<evidence type="ECO:0000313" key="2">
    <source>
        <dbReference type="EMBL" id="KAG7527302.1"/>
    </source>
</evidence>
<evidence type="ECO:0000313" key="3">
    <source>
        <dbReference type="Proteomes" id="UP000812966"/>
    </source>
</evidence>
<name>A0A8K0NPV9_9TREE</name>